<sequence>MLKPYVDHFKNDEQIITYQVQPKETGLTIYQLLRNQLLISRSLLRKIRKSYRVRFNGQYVDFSTQVKEGDLLEFNFNFDEEADFEPEPMQLDIVYEDANLLVVNKPTGMLVHPTATERTNTLANGVLYYLKAQGNHNLFRPIHRLDRNTSGLVLIAKNQYAHNYMSNQLKRNKIHRQYLALVHGVITDDSGTIDAPIGRVKGSIIQRKVDPVQGKKAITHYRVLKRFSNATLIALSLETGRTHQIRVHLSYLGYPLMGDTLYGGSDELIKRHALHSWKIFCRIPLSHEKKEFEAPLAPDLQDLLNSLIQK</sequence>
<dbReference type="PANTHER" id="PTHR21600">
    <property type="entry name" value="MITOCHONDRIAL RNA PSEUDOURIDINE SYNTHASE"/>
    <property type="match status" value="1"/>
</dbReference>
<dbReference type="GO" id="GO:0000455">
    <property type="term" value="P:enzyme-directed rRNA pseudouridine synthesis"/>
    <property type="evidence" value="ECO:0007669"/>
    <property type="project" value="TreeGrafter"/>
</dbReference>
<dbReference type="KEGG" id="aft:BBF96_01170"/>
<comment type="function">
    <text evidence="5">Responsible for synthesis of pseudouridine from uracil.</text>
</comment>
<keyword evidence="5" id="KW-0413">Isomerase</keyword>
<evidence type="ECO:0000256" key="2">
    <source>
        <dbReference type="ARBA" id="ARBA00010876"/>
    </source>
</evidence>
<dbReference type="Gene3D" id="3.30.2350.10">
    <property type="entry name" value="Pseudouridine synthase"/>
    <property type="match status" value="1"/>
</dbReference>
<keyword evidence="8" id="KW-1185">Reference proteome</keyword>
<proteinExistence type="inferred from homology"/>
<dbReference type="InterPro" id="IPR006225">
    <property type="entry name" value="PsdUridine_synth_RluC/D"/>
</dbReference>
<gene>
    <name evidence="7" type="ORF">BBF96_01170</name>
</gene>
<dbReference type="InterPro" id="IPR020103">
    <property type="entry name" value="PsdUridine_synth_cat_dom_sf"/>
</dbReference>
<comment type="catalytic activity">
    <reaction evidence="1 5">
        <text>a uridine in RNA = a pseudouridine in RNA</text>
        <dbReference type="Rhea" id="RHEA:48348"/>
        <dbReference type="Rhea" id="RHEA-COMP:12068"/>
        <dbReference type="Rhea" id="RHEA-COMP:12069"/>
        <dbReference type="ChEBI" id="CHEBI:65314"/>
        <dbReference type="ChEBI" id="CHEBI:65315"/>
    </reaction>
</comment>
<dbReference type="SUPFAM" id="SSF55120">
    <property type="entry name" value="Pseudouridine synthase"/>
    <property type="match status" value="1"/>
</dbReference>
<comment type="similarity">
    <text evidence="2 5">Belongs to the pseudouridine synthase RluA family.</text>
</comment>
<evidence type="ECO:0000256" key="3">
    <source>
        <dbReference type="PIRSR" id="PIRSR606225-1"/>
    </source>
</evidence>
<dbReference type="Pfam" id="PF00849">
    <property type="entry name" value="PseudoU_synth_2"/>
    <property type="match status" value="1"/>
</dbReference>
<dbReference type="EC" id="5.4.99.-" evidence="5"/>
<organism evidence="7 8">
    <name type="scientific">Anoxybacter fermentans</name>
    <dbReference type="NCBI Taxonomy" id="1323375"/>
    <lineage>
        <taxon>Bacteria</taxon>
        <taxon>Bacillati</taxon>
        <taxon>Bacillota</taxon>
        <taxon>Clostridia</taxon>
        <taxon>Halanaerobiales</taxon>
        <taxon>Anoxybacter</taxon>
    </lineage>
</organism>
<feature type="domain" description="Pseudouridine synthase RsuA/RluA-like" evidence="6">
    <location>
        <begin position="99"/>
        <end position="250"/>
    </location>
</feature>
<dbReference type="GO" id="GO:0003723">
    <property type="term" value="F:RNA binding"/>
    <property type="evidence" value="ECO:0007669"/>
    <property type="project" value="UniProtKB-KW"/>
</dbReference>
<dbReference type="PROSITE" id="PS01129">
    <property type="entry name" value="PSI_RLU"/>
    <property type="match status" value="1"/>
</dbReference>
<name>A0A3Q9HNW7_9FIRM</name>
<feature type="active site" evidence="3">
    <location>
        <position position="146"/>
    </location>
</feature>
<dbReference type="OrthoDB" id="9807829at2"/>
<dbReference type="PANTHER" id="PTHR21600:SF35">
    <property type="entry name" value="PSEUDOURIDINE SYNTHASE"/>
    <property type="match status" value="1"/>
</dbReference>
<evidence type="ECO:0000256" key="1">
    <source>
        <dbReference type="ARBA" id="ARBA00000073"/>
    </source>
</evidence>
<dbReference type="InterPro" id="IPR006224">
    <property type="entry name" value="PsdUridine_synth_RluA-like_CS"/>
</dbReference>
<dbReference type="NCBIfam" id="TIGR00005">
    <property type="entry name" value="rluA_subfam"/>
    <property type="match status" value="1"/>
</dbReference>
<dbReference type="GO" id="GO:0009982">
    <property type="term" value="F:pseudouridine synthase activity"/>
    <property type="evidence" value="ECO:0007669"/>
    <property type="project" value="InterPro"/>
</dbReference>
<evidence type="ECO:0000256" key="5">
    <source>
        <dbReference type="RuleBase" id="RU362028"/>
    </source>
</evidence>
<evidence type="ECO:0000313" key="7">
    <source>
        <dbReference type="EMBL" id="AZR72123.1"/>
    </source>
</evidence>
<dbReference type="SUPFAM" id="SSF55174">
    <property type="entry name" value="Alpha-L RNA-binding motif"/>
    <property type="match status" value="1"/>
</dbReference>
<evidence type="ECO:0000259" key="6">
    <source>
        <dbReference type="Pfam" id="PF00849"/>
    </source>
</evidence>
<evidence type="ECO:0000313" key="8">
    <source>
        <dbReference type="Proteomes" id="UP000267250"/>
    </source>
</evidence>
<dbReference type="Proteomes" id="UP000267250">
    <property type="component" value="Chromosome"/>
</dbReference>
<dbReference type="GO" id="GO:0140098">
    <property type="term" value="F:catalytic activity, acting on RNA"/>
    <property type="evidence" value="ECO:0007669"/>
    <property type="project" value="UniProtKB-ARBA"/>
</dbReference>
<keyword evidence="4" id="KW-0694">RNA-binding</keyword>
<dbReference type="CDD" id="cd02869">
    <property type="entry name" value="PseudoU_synth_RluA_like"/>
    <property type="match status" value="1"/>
</dbReference>
<dbReference type="InterPro" id="IPR050188">
    <property type="entry name" value="RluA_PseudoU_synthase"/>
</dbReference>
<accession>A0A3Q9HNW7</accession>
<dbReference type="AlphaFoldDB" id="A0A3Q9HNW7"/>
<dbReference type="PROSITE" id="PS50889">
    <property type="entry name" value="S4"/>
    <property type="match status" value="1"/>
</dbReference>
<dbReference type="RefSeq" id="WP_127015451.1">
    <property type="nucleotide sequence ID" value="NZ_CP016379.1"/>
</dbReference>
<protein>
    <recommendedName>
        <fullName evidence="5">Pseudouridine synthase</fullName>
        <ecNumber evidence="5">5.4.99.-</ecNumber>
    </recommendedName>
</protein>
<evidence type="ECO:0000256" key="4">
    <source>
        <dbReference type="PROSITE-ProRule" id="PRU00182"/>
    </source>
</evidence>
<dbReference type="EMBL" id="CP016379">
    <property type="protein sequence ID" value="AZR72123.1"/>
    <property type="molecule type" value="Genomic_DNA"/>
</dbReference>
<reference evidence="7 8" key="1">
    <citation type="submission" date="2016-07" db="EMBL/GenBank/DDBJ databases">
        <title>Genome and transcriptome analysis of iron-reducing fermentative bacteria Anoxybacter fermentans.</title>
        <authorList>
            <person name="Zeng X."/>
            <person name="Shao Z."/>
        </authorList>
    </citation>
    <scope>NUCLEOTIDE SEQUENCE [LARGE SCALE GENOMIC DNA]</scope>
    <source>
        <strain evidence="7 8">DY22613</strain>
    </source>
</reference>
<dbReference type="InterPro" id="IPR006145">
    <property type="entry name" value="PsdUridine_synth_RsuA/RluA"/>
</dbReference>